<dbReference type="GO" id="GO:0016491">
    <property type="term" value="F:oxidoreductase activity"/>
    <property type="evidence" value="ECO:0007669"/>
    <property type="project" value="UniProtKB-KW"/>
</dbReference>
<keyword evidence="1" id="KW-0285">Flavoprotein</keyword>
<dbReference type="AlphaFoldDB" id="A0AAN7VWS1"/>
<dbReference type="PRINTS" id="PR00420">
    <property type="entry name" value="RNGMNOXGNASE"/>
</dbReference>
<dbReference type="SUPFAM" id="SSF51905">
    <property type="entry name" value="FAD/NAD(P)-binding domain"/>
    <property type="match status" value="1"/>
</dbReference>
<gene>
    <name evidence="5" type="ORF">LTR97_001865</name>
</gene>
<sequence length="427" mass="46767">MPQLRILVVGASIAGPMAAYWLAKAGASVDIIERYPSLRKGGQVVDIRHSAVTIVRKVPKLEEALVASGAPLQGLQMVGKANKPLVAIQPTGIPEEQFLISDFEIFRDDLATVLYDLTKDNPSVHYVFGETVSAMRQEKEKVIVDFANGLLPQSRYDLVVAADGATSRTRALGFNCNVRDGIDPYNAWAAYCTIDKDLLNGSNMGEFSVSTPGRGIMLGPDHVKGANRVILMGNNPRDMPERLLPYQEAAKKGDNAMKAYLVDFFKGHGRDEILAAVAESDSLYATECVQVKFPRLFNGNFVLVGDAGYSPGPIGTGTTLAITGAYVLAGEINDHPGDMAAALRGYSDRMQPIIKDMQKIPAGFPSVMTPETDWGLWLRDTLLYVISYVMVVYQLKPVAQFFRWIAGVYCIAWARDSYGIPDYEWKA</sequence>
<dbReference type="InterPro" id="IPR002938">
    <property type="entry name" value="FAD-bd"/>
</dbReference>
<name>A0AAN7VWS1_9PEZI</name>
<dbReference type="InterPro" id="IPR036188">
    <property type="entry name" value="FAD/NAD-bd_sf"/>
</dbReference>
<dbReference type="PANTHER" id="PTHR46865">
    <property type="entry name" value="OXIDOREDUCTASE-RELATED"/>
    <property type="match status" value="1"/>
</dbReference>
<organism evidence="5 6">
    <name type="scientific">Elasticomyces elasticus</name>
    <dbReference type="NCBI Taxonomy" id="574655"/>
    <lineage>
        <taxon>Eukaryota</taxon>
        <taxon>Fungi</taxon>
        <taxon>Dikarya</taxon>
        <taxon>Ascomycota</taxon>
        <taxon>Pezizomycotina</taxon>
        <taxon>Dothideomycetes</taxon>
        <taxon>Dothideomycetidae</taxon>
        <taxon>Mycosphaerellales</taxon>
        <taxon>Teratosphaeriaceae</taxon>
        <taxon>Elasticomyces</taxon>
    </lineage>
</organism>
<dbReference type="Proteomes" id="UP001310594">
    <property type="component" value="Unassembled WGS sequence"/>
</dbReference>
<dbReference type="GO" id="GO:0071949">
    <property type="term" value="F:FAD binding"/>
    <property type="evidence" value="ECO:0007669"/>
    <property type="project" value="InterPro"/>
</dbReference>
<proteinExistence type="predicted"/>
<keyword evidence="2" id="KW-0274">FAD</keyword>
<dbReference type="PANTHER" id="PTHR46865:SF2">
    <property type="entry name" value="MONOOXYGENASE"/>
    <property type="match status" value="1"/>
</dbReference>
<dbReference type="InterPro" id="IPR051704">
    <property type="entry name" value="FAD_aromatic-hydroxylase"/>
</dbReference>
<evidence type="ECO:0000256" key="3">
    <source>
        <dbReference type="ARBA" id="ARBA00023002"/>
    </source>
</evidence>
<comment type="caution">
    <text evidence="5">The sequence shown here is derived from an EMBL/GenBank/DDBJ whole genome shotgun (WGS) entry which is preliminary data.</text>
</comment>
<keyword evidence="3" id="KW-0560">Oxidoreductase</keyword>
<dbReference type="Gene3D" id="3.30.9.10">
    <property type="entry name" value="D-Amino Acid Oxidase, subunit A, domain 2"/>
    <property type="match status" value="1"/>
</dbReference>
<evidence type="ECO:0000256" key="1">
    <source>
        <dbReference type="ARBA" id="ARBA00022630"/>
    </source>
</evidence>
<dbReference type="EMBL" id="JAVRQU010000002">
    <property type="protein sequence ID" value="KAK5706873.1"/>
    <property type="molecule type" value="Genomic_DNA"/>
</dbReference>
<evidence type="ECO:0000256" key="2">
    <source>
        <dbReference type="ARBA" id="ARBA00022827"/>
    </source>
</evidence>
<accession>A0AAN7VWS1</accession>
<feature type="domain" description="FAD-binding" evidence="4">
    <location>
        <begin position="5"/>
        <end position="237"/>
    </location>
</feature>
<evidence type="ECO:0000259" key="4">
    <source>
        <dbReference type="Pfam" id="PF01494"/>
    </source>
</evidence>
<dbReference type="Pfam" id="PF01494">
    <property type="entry name" value="FAD_binding_3"/>
    <property type="match status" value="1"/>
</dbReference>
<evidence type="ECO:0000313" key="6">
    <source>
        <dbReference type="Proteomes" id="UP001310594"/>
    </source>
</evidence>
<dbReference type="Gene3D" id="3.50.50.60">
    <property type="entry name" value="FAD/NAD(P)-binding domain"/>
    <property type="match status" value="1"/>
</dbReference>
<reference evidence="5" key="1">
    <citation type="submission" date="2023-08" db="EMBL/GenBank/DDBJ databases">
        <title>Black Yeasts Isolated from many extreme environments.</title>
        <authorList>
            <person name="Coleine C."/>
            <person name="Stajich J.E."/>
            <person name="Selbmann L."/>
        </authorList>
    </citation>
    <scope>NUCLEOTIDE SEQUENCE</scope>
    <source>
        <strain evidence="5">CCFEE 5810</strain>
    </source>
</reference>
<protein>
    <recommendedName>
        <fullName evidence="4">FAD-binding domain-containing protein</fullName>
    </recommendedName>
</protein>
<evidence type="ECO:0000313" key="5">
    <source>
        <dbReference type="EMBL" id="KAK5706873.1"/>
    </source>
</evidence>